<dbReference type="AlphaFoldDB" id="A0A0S7WER5"/>
<evidence type="ECO:0000313" key="2">
    <source>
        <dbReference type="Proteomes" id="UP000051124"/>
    </source>
</evidence>
<comment type="caution">
    <text evidence="1">The sequence shown here is derived from an EMBL/GenBank/DDBJ whole genome shotgun (WGS) entry which is preliminary data.</text>
</comment>
<dbReference type="InterPro" id="IPR046346">
    <property type="entry name" value="Aminoacid_DH-like_N_sf"/>
</dbReference>
<sequence length="71" mass="8103">MSAEEGKKISIEELKKKAEQPGIDAMKLHPFYRGKCEVVPKCRITSFEDFAIWYTPGVAKPCMDIKETPEK</sequence>
<organism evidence="1 2">
    <name type="scientific">candidate division TA06 bacterium DG_26</name>
    <dbReference type="NCBI Taxonomy" id="1703771"/>
    <lineage>
        <taxon>Bacteria</taxon>
        <taxon>Bacteria division TA06</taxon>
    </lineage>
</organism>
<evidence type="ECO:0008006" key="3">
    <source>
        <dbReference type="Google" id="ProtNLM"/>
    </source>
</evidence>
<proteinExistence type="predicted"/>
<dbReference type="GO" id="GO:0016616">
    <property type="term" value="F:oxidoreductase activity, acting on the CH-OH group of donors, NAD or NADP as acceptor"/>
    <property type="evidence" value="ECO:0007669"/>
    <property type="project" value="InterPro"/>
</dbReference>
<dbReference type="SUPFAM" id="SSF53223">
    <property type="entry name" value="Aminoacid dehydrogenase-like, N-terminal domain"/>
    <property type="match status" value="1"/>
</dbReference>
<protein>
    <recommendedName>
        <fullName evidence="3">Malate dehydrogenase</fullName>
    </recommendedName>
</protein>
<feature type="non-terminal residue" evidence="1">
    <location>
        <position position="71"/>
    </location>
</feature>
<dbReference type="EMBL" id="LIZT01000107">
    <property type="protein sequence ID" value="KPJ48614.1"/>
    <property type="molecule type" value="Genomic_DNA"/>
</dbReference>
<gene>
    <name evidence="1" type="ORF">AMJ40_07190</name>
</gene>
<dbReference type="Gene3D" id="3.40.50.10380">
    <property type="entry name" value="Malic enzyme, N-terminal domain"/>
    <property type="match status" value="1"/>
</dbReference>
<evidence type="ECO:0000313" key="1">
    <source>
        <dbReference type="EMBL" id="KPJ48614.1"/>
    </source>
</evidence>
<dbReference type="Proteomes" id="UP000051124">
    <property type="component" value="Unassembled WGS sequence"/>
</dbReference>
<reference evidence="1 2" key="1">
    <citation type="journal article" date="2015" name="Microbiome">
        <title>Genomic resolution of linkages in carbon, nitrogen, and sulfur cycling among widespread estuary sediment bacteria.</title>
        <authorList>
            <person name="Baker B.J."/>
            <person name="Lazar C.S."/>
            <person name="Teske A.P."/>
            <person name="Dick G.J."/>
        </authorList>
    </citation>
    <scope>NUCLEOTIDE SEQUENCE [LARGE SCALE GENOMIC DNA]</scope>
    <source>
        <strain evidence="1">DG_26</strain>
    </source>
</reference>
<dbReference type="PATRIC" id="fig|1703771.3.peg.976"/>
<dbReference type="GO" id="GO:0004470">
    <property type="term" value="F:malic enzyme activity"/>
    <property type="evidence" value="ECO:0007669"/>
    <property type="project" value="InterPro"/>
</dbReference>
<dbReference type="InterPro" id="IPR037062">
    <property type="entry name" value="Malic_N_dom_sf"/>
</dbReference>
<name>A0A0S7WER5_UNCT6</name>
<accession>A0A0S7WER5</accession>